<evidence type="ECO:0000256" key="1">
    <source>
        <dbReference type="SAM" id="MobiDB-lite"/>
    </source>
</evidence>
<evidence type="ECO:0000313" key="6">
    <source>
        <dbReference type="Proteomes" id="UP000663877"/>
    </source>
</evidence>
<dbReference type="InterPro" id="IPR057977">
    <property type="entry name" value="TPR_DENND3"/>
</dbReference>
<sequence length="1668" mass="187818">MSLLNAFIDSVVCVGFSSERGAALDLESKTNGSLFTSSLQSSVLAIVTADRAIYPQSRSSESIDPFYPPIGRISSYSITQPSNNSGRTTPISPFGINIRTSKQHIIPIVYNNLPLFCFPDGAQATYEQANERIHQIVFTQEDGKRSYAVVLTCQQSFILKTNKPDDDGIYQINDVQRPLVTTRRPSISKIPIAIEKLKPTLSSTPVTIAPAASPAPSTPATASKTRSKKMPSSFHFPETLSGSRSRSTSSSDLSKQPHYVTPTLSSYMKNLSPSATPPPTRMVRTNSQNNLAAMSGNTPSTPTTSRGRSNSNASQPLPLTTAPSLPTPVSTSISTSVPTSTSIPTSISTSKPIDTTKPFYLPHCIVLISSQPYWTEMQETITLIHDEIMQSKIELNSSAYRLLIQKYAFLACNTPVPPIPWERFSLSFSLTHNQSVLLFDPPININRTVLDLDLSILLLTLSIGKLLDVLAAIFTQQPIIFFSTNYSKLVTTLECLLYLIYPLKWINIYVPLVPNGLRDHYLEGPPGAYIMGTHSRHQSIVEQLDISLTCNLDNDKNIHVPKDIKFHQIPSTKLQHFIGPITQFLEDIKVSRSLQNVHTPIRLRMDQQREFERKQRIETNQKITKIFLDLMVDLCGDALQPIYWKVNHQSSPTNTLTKSSKRERKNSIHPQAITSFSKEQYLNSKAESIELDFYRQFVASTAFQLFLEEELTSITPTIFRQICHVHLLSNEDQLYHIDHTLEDIGNTENGSTTTLCESMSSQMLLPLPNWPLNKSTHYLDSCIETFSNELQQAQQERSPAVIAIYAYLRGCALLARGNLIDGLRDLYLIDNPNLFPRDFIEKNIVPRLSDECLLDLFLHEKFYTESPEWKKVQTRPTQRMSKIDLDESGNSFDEQISDKSSSDFDLSNEMIVVENALTYEQFCEHVSRLSIAVDKETAEKLFNALLYWTDNSIIKTLKKDKTLTNNNTNKPSETLKPLGRRVSSASISLKDTLTMLNDHKRDGQSPNASPRPSTQHNSTLPAQLFESFLENWQQTNAEKIRMNSCLPDDRQKQESILKISTSGVVSKKDGPGQIVLTQKRLYFIPETRSSARLLTELINIISIDKYQHQTVFSSSKPGIKIYTKSAGASTSLPRDTNATLKAKSSSLEKDSKISISLFFKNNHEQELWYILIMELWSGLTIAHEQCDTTVLNKASRHIALMDTLANMDYEEETMTPIDKQLLSSRVKSKQRHNEASRELALNDLSTFTRMRQTGTFKPLSDETRNVLTRRLSPSINESERHAVRCLVSIEHPENGRSSLWCSYGSKLKVFNVATWICDPTDILFSSEITCMCLDARHKLWVGCIQGELFVVDTITRTCGAQLATIEGEGGCQSIAFDTVHNHILTANRTSKVILWNASNWERLSDINLYDIYTTTHNIQQRTFKSEGVVTFRNQAGQPTNEQNNMSNNSSGSGSAQVTPSPTDKLERIQIYEDLLFVCYRDDYILVLRKSDSNTYMYEHLISVKYKTGDSTPIESFLVYNKQLWISTGCIIHIFNINNTKNKDLYDLLMKKPVDDDHLITMLGFSGYIWAGSLRGNVYVFRMDNYELYKTFAGHRDSVYSICPMLDMYVVSGSGQNDTSIAIWENIQTSNGTASSTTNAPAKRSMFNTSKIPKTNDTKGDTSKSIDML</sequence>
<feature type="compositionally biased region" description="Polar residues" evidence="1">
    <location>
        <begin position="262"/>
        <end position="274"/>
    </location>
</feature>
<dbReference type="PANTHER" id="PTHR12296:SF21">
    <property type="entry name" value="DENN DOMAIN-CONTAINING PROTEIN 3"/>
    <property type="match status" value="1"/>
</dbReference>
<dbReference type="InterPro" id="IPR036322">
    <property type="entry name" value="WD40_repeat_dom_sf"/>
</dbReference>
<feature type="compositionally biased region" description="Low complexity" evidence="1">
    <location>
        <begin position="239"/>
        <end position="254"/>
    </location>
</feature>
<evidence type="ECO:0000313" key="4">
    <source>
        <dbReference type="EMBL" id="CAF1319860.1"/>
    </source>
</evidence>
<feature type="region of interest" description="Disordered" evidence="1">
    <location>
        <begin position="996"/>
        <end position="1017"/>
    </location>
</feature>
<feature type="region of interest" description="Disordered" evidence="1">
    <location>
        <begin position="962"/>
        <end position="981"/>
    </location>
</feature>
<dbReference type="Pfam" id="PF02141">
    <property type="entry name" value="DENN"/>
    <property type="match status" value="1"/>
</dbReference>
<evidence type="ECO:0000259" key="2">
    <source>
        <dbReference type="PROSITE" id="PS50211"/>
    </source>
</evidence>
<feature type="compositionally biased region" description="Polar residues" evidence="1">
    <location>
        <begin position="283"/>
        <end position="292"/>
    </location>
</feature>
<dbReference type="GO" id="GO:0005085">
    <property type="term" value="F:guanyl-nucleotide exchange factor activity"/>
    <property type="evidence" value="ECO:0007669"/>
    <property type="project" value="UniProtKB-ARBA"/>
</dbReference>
<dbReference type="PROSITE" id="PS50211">
    <property type="entry name" value="DENN"/>
    <property type="match status" value="1"/>
</dbReference>
<evidence type="ECO:0000313" key="5">
    <source>
        <dbReference type="Proteomes" id="UP000663832"/>
    </source>
</evidence>
<name>A0A813MZH6_9BILA</name>
<dbReference type="InterPro" id="IPR037516">
    <property type="entry name" value="Tripartite_DENN"/>
</dbReference>
<feature type="region of interest" description="Disordered" evidence="1">
    <location>
        <begin position="1631"/>
        <end position="1668"/>
    </location>
</feature>
<dbReference type="EMBL" id="CAJNOI010000002">
    <property type="protein sequence ID" value="CAF0724915.1"/>
    <property type="molecule type" value="Genomic_DNA"/>
</dbReference>
<feature type="compositionally biased region" description="Low complexity" evidence="1">
    <location>
        <begin position="1443"/>
        <end position="1454"/>
    </location>
</feature>
<feature type="compositionally biased region" description="Polar residues" evidence="1">
    <location>
        <begin position="1004"/>
        <end position="1017"/>
    </location>
</feature>
<dbReference type="OrthoDB" id="6019893at2759"/>
<dbReference type="Proteomes" id="UP000663832">
    <property type="component" value="Unassembled WGS sequence"/>
</dbReference>
<dbReference type="GO" id="GO:0031410">
    <property type="term" value="C:cytoplasmic vesicle"/>
    <property type="evidence" value="ECO:0007669"/>
    <property type="project" value="TreeGrafter"/>
</dbReference>
<dbReference type="Proteomes" id="UP000663877">
    <property type="component" value="Unassembled WGS sequence"/>
</dbReference>
<dbReference type="SMART" id="SM00320">
    <property type="entry name" value="WD40"/>
    <property type="match status" value="2"/>
</dbReference>
<dbReference type="InterPro" id="IPR043153">
    <property type="entry name" value="DENN_C"/>
</dbReference>
<keyword evidence="5" id="KW-1185">Reference proteome</keyword>
<proteinExistence type="predicted"/>
<comment type="caution">
    <text evidence="3">The sequence shown here is derived from an EMBL/GenBank/DDBJ whole genome shotgun (WGS) entry which is preliminary data.</text>
</comment>
<reference evidence="3" key="1">
    <citation type="submission" date="2021-02" db="EMBL/GenBank/DDBJ databases">
        <authorList>
            <person name="Nowell W R."/>
        </authorList>
    </citation>
    <scope>NUCLEOTIDE SEQUENCE</scope>
</reference>
<dbReference type="InterPro" id="IPR051696">
    <property type="entry name" value="DENN_Domain_GEFs"/>
</dbReference>
<dbReference type="PANTHER" id="PTHR12296">
    <property type="entry name" value="DENN DOMAIN-CONTAINING PROTEIN 4"/>
    <property type="match status" value="1"/>
</dbReference>
<dbReference type="Pfam" id="PF25570">
    <property type="entry name" value="TPR_DENND3"/>
    <property type="match status" value="1"/>
</dbReference>
<dbReference type="Pfam" id="PF03456">
    <property type="entry name" value="uDENN"/>
    <property type="match status" value="1"/>
</dbReference>
<dbReference type="InterPro" id="IPR015943">
    <property type="entry name" value="WD40/YVTN_repeat-like_dom_sf"/>
</dbReference>
<feature type="domain" description="UDENN" evidence="2">
    <location>
        <begin position="284"/>
        <end position="717"/>
    </location>
</feature>
<dbReference type="SMART" id="SM00799">
    <property type="entry name" value="DENN"/>
    <property type="match status" value="1"/>
</dbReference>
<dbReference type="SUPFAM" id="SSF50978">
    <property type="entry name" value="WD40 repeat-like"/>
    <property type="match status" value="1"/>
</dbReference>
<evidence type="ECO:0000313" key="3">
    <source>
        <dbReference type="EMBL" id="CAF0724915.1"/>
    </source>
</evidence>
<feature type="compositionally biased region" description="Low complexity" evidence="1">
    <location>
        <begin position="295"/>
        <end position="348"/>
    </location>
</feature>
<organism evidence="3 6">
    <name type="scientific">Adineta steineri</name>
    <dbReference type="NCBI Taxonomy" id="433720"/>
    <lineage>
        <taxon>Eukaryota</taxon>
        <taxon>Metazoa</taxon>
        <taxon>Spiralia</taxon>
        <taxon>Gnathifera</taxon>
        <taxon>Rotifera</taxon>
        <taxon>Eurotatoria</taxon>
        <taxon>Bdelloidea</taxon>
        <taxon>Adinetida</taxon>
        <taxon>Adinetidae</taxon>
        <taxon>Adineta</taxon>
    </lineage>
</organism>
<feature type="region of interest" description="Disordered" evidence="1">
    <location>
        <begin position="1436"/>
        <end position="1460"/>
    </location>
</feature>
<dbReference type="InterPro" id="IPR001680">
    <property type="entry name" value="WD40_rpt"/>
</dbReference>
<dbReference type="GO" id="GO:0032483">
    <property type="term" value="P:regulation of Rab protein signal transduction"/>
    <property type="evidence" value="ECO:0007669"/>
    <property type="project" value="TreeGrafter"/>
</dbReference>
<dbReference type="Gene3D" id="2.130.10.10">
    <property type="entry name" value="YVTN repeat-like/Quinoprotein amine dehydrogenase"/>
    <property type="match status" value="2"/>
</dbReference>
<accession>A0A813MZH6</accession>
<feature type="region of interest" description="Disordered" evidence="1">
    <location>
        <begin position="205"/>
        <end position="348"/>
    </location>
</feature>
<dbReference type="Gene3D" id="3.40.50.11500">
    <property type="match status" value="1"/>
</dbReference>
<feature type="compositionally biased region" description="Basic and acidic residues" evidence="1">
    <location>
        <begin position="1653"/>
        <end position="1668"/>
    </location>
</feature>
<feature type="compositionally biased region" description="Low complexity" evidence="1">
    <location>
        <begin position="205"/>
        <end position="224"/>
    </location>
</feature>
<dbReference type="EMBL" id="CAJNOM010000284">
    <property type="protein sequence ID" value="CAF1319860.1"/>
    <property type="molecule type" value="Genomic_DNA"/>
</dbReference>
<gene>
    <name evidence="3" type="ORF">BJG266_LOCUS640</name>
    <name evidence="4" type="ORF">QVE165_LOCUS32279</name>
</gene>
<protein>
    <recommendedName>
        <fullName evidence="2">UDENN domain-containing protein</fullName>
    </recommendedName>
</protein>
<feature type="region of interest" description="Disordered" evidence="1">
    <location>
        <begin position="650"/>
        <end position="669"/>
    </location>
</feature>
<dbReference type="InterPro" id="IPR005113">
    <property type="entry name" value="uDENN_dom"/>
</dbReference>
<dbReference type="InterPro" id="IPR001194">
    <property type="entry name" value="cDENN_dom"/>
</dbReference>